<dbReference type="EMBL" id="BQMJ01000025">
    <property type="protein sequence ID" value="GJQ11608.1"/>
    <property type="molecule type" value="Genomic_DNA"/>
</dbReference>
<evidence type="ECO:0000256" key="4">
    <source>
        <dbReference type="ARBA" id="ARBA00023136"/>
    </source>
</evidence>
<accession>A0A9C7PVG6</accession>
<dbReference type="Gene3D" id="1.20.1250.20">
    <property type="entry name" value="MFS general substrate transporter like domains"/>
    <property type="match status" value="1"/>
</dbReference>
<feature type="transmembrane region" description="Helical" evidence="5">
    <location>
        <begin position="276"/>
        <end position="299"/>
    </location>
</feature>
<feature type="transmembrane region" description="Helical" evidence="5">
    <location>
        <begin position="128"/>
        <end position="150"/>
    </location>
</feature>
<keyword evidence="4 5" id="KW-0472">Membrane</keyword>
<feature type="transmembrane region" description="Helical" evidence="5">
    <location>
        <begin position="102"/>
        <end position="121"/>
    </location>
</feature>
<comment type="subcellular location">
    <subcellularLocation>
        <location evidence="1">Membrane</location>
        <topology evidence="1">Multi-pass membrane protein</topology>
    </subcellularLocation>
</comment>
<feature type="transmembrane region" description="Helical" evidence="5">
    <location>
        <begin position="237"/>
        <end position="256"/>
    </location>
</feature>
<name>A0A9C7PVG6_9RHOD</name>
<feature type="transmembrane region" description="Helical" evidence="5">
    <location>
        <begin position="422"/>
        <end position="442"/>
    </location>
</feature>
<dbReference type="GO" id="GO:0005886">
    <property type="term" value="C:plasma membrane"/>
    <property type="evidence" value="ECO:0007669"/>
    <property type="project" value="TreeGrafter"/>
</dbReference>
<dbReference type="PANTHER" id="PTHR23508">
    <property type="entry name" value="CARBOXYLIC ACID TRANSPORTER PROTEIN HOMOLOG"/>
    <property type="match status" value="1"/>
</dbReference>
<protein>
    <recommendedName>
        <fullName evidence="6">Major facilitator superfamily (MFS) profile domain-containing protein</fullName>
    </recommendedName>
</protein>
<evidence type="ECO:0000313" key="7">
    <source>
        <dbReference type="EMBL" id="GJQ11608.1"/>
    </source>
</evidence>
<dbReference type="PANTHER" id="PTHR23508:SF10">
    <property type="entry name" value="CARBOXYLIC ACID TRANSPORTER PROTEIN HOMOLOG"/>
    <property type="match status" value="1"/>
</dbReference>
<evidence type="ECO:0000313" key="8">
    <source>
        <dbReference type="Proteomes" id="UP001061958"/>
    </source>
</evidence>
<feature type="transmembrane region" description="Helical" evidence="5">
    <location>
        <begin position="156"/>
        <end position="176"/>
    </location>
</feature>
<reference evidence="7" key="2">
    <citation type="submission" date="2022-01" db="EMBL/GenBank/DDBJ databases">
        <authorList>
            <person name="Hirooka S."/>
            <person name="Miyagishima S.Y."/>
        </authorList>
    </citation>
    <scope>NUCLEOTIDE SEQUENCE</scope>
    <source>
        <strain evidence="7">NBRC 102759</strain>
    </source>
</reference>
<dbReference type="InterPro" id="IPR036259">
    <property type="entry name" value="MFS_trans_sf"/>
</dbReference>
<feature type="transmembrane region" description="Helical" evidence="5">
    <location>
        <begin position="360"/>
        <end position="380"/>
    </location>
</feature>
<dbReference type="InterPro" id="IPR020846">
    <property type="entry name" value="MFS_dom"/>
</dbReference>
<evidence type="ECO:0000256" key="2">
    <source>
        <dbReference type="ARBA" id="ARBA00022692"/>
    </source>
</evidence>
<evidence type="ECO:0000256" key="5">
    <source>
        <dbReference type="SAM" id="Phobius"/>
    </source>
</evidence>
<dbReference type="GO" id="GO:0046943">
    <property type="term" value="F:carboxylic acid transmembrane transporter activity"/>
    <property type="evidence" value="ECO:0007669"/>
    <property type="project" value="TreeGrafter"/>
</dbReference>
<dbReference type="Pfam" id="PF00083">
    <property type="entry name" value="Sugar_tr"/>
    <property type="match status" value="2"/>
</dbReference>
<dbReference type="PROSITE" id="PS50850">
    <property type="entry name" value="MFS"/>
    <property type="match status" value="1"/>
</dbReference>
<dbReference type="AlphaFoldDB" id="A0A9C7PVG6"/>
<comment type="caution">
    <text evidence="7">The sequence shown here is derived from an EMBL/GenBank/DDBJ whole genome shotgun (WGS) entry which is preliminary data.</text>
</comment>
<gene>
    <name evidence="7" type="ORF">GpartN1_g3399.t1</name>
</gene>
<evidence type="ECO:0000256" key="3">
    <source>
        <dbReference type="ARBA" id="ARBA00022989"/>
    </source>
</evidence>
<reference evidence="7" key="1">
    <citation type="journal article" date="2022" name="Proc. Natl. Acad. Sci. U.S.A.">
        <title>Life cycle and functional genomics of the unicellular red alga Galdieria for elucidating algal and plant evolution and industrial use.</title>
        <authorList>
            <person name="Hirooka S."/>
            <person name="Itabashi T."/>
            <person name="Ichinose T.M."/>
            <person name="Onuma R."/>
            <person name="Fujiwara T."/>
            <person name="Yamashita S."/>
            <person name="Jong L.W."/>
            <person name="Tomita R."/>
            <person name="Iwane A.H."/>
            <person name="Miyagishima S.Y."/>
        </authorList>
    </citation>
    <scope>NUCLEOTIDE SEQUENCE</scope>
    <source>
        <strain evidence="7">NBRC 102759</strain>
    </source>
</reference>
<evidence type="ECO:0000259" key="6">
    <source>
        <dbReference type="PROSITE" id="PS50850"/>
    </source>
</evidence>
<feature type="transmembrane region" description="Helical" evidence="5">
    <location>
        <begin position="328"/>
        <end position="348"/>
    </location>
</feature>
<dbReference type="Proteomes" id="UP001061958">
    <property type="component" value="Unassembled WGS sequence"/>
</dbReference>
<dbReference type="OrthoDB" id="1044at2759"/>
<feature type="domain" description="Major facilitator superfamily (MFS) profile" evidence="6">
    <location>
        <begin position="59"/>
        <end position="480"/>
    </location>
</feature>
<organism evidence="7 8">
    <name type="scientific">Galdieria partita</name>
    <dbReference type="NCBI Taxonomy" id="83374"/>
    <lineage>
        <taxon>Eukaryota</taxon>
        <taxon>Rhodophyta</taxon>
        <taxon>Bangiophyceae</taxon>
        <taxon>Galdieriales</taxon>
        <taxon>Galdieriaceae</taxon>
        <taxon>Galdieria</taxon>
    </lineage>
</organism>
<keyword evidence="2 5" id="KW-0812">Transmembrane</keyword>
<feature type="transmembrane region" description="Helical" evidence="5">
    <location>
        <begin position="454"/>
        <end position="476"/>
    </location>
</feature>
<dbReference type="InterPro" id="IPR005828">
    <property type="entry name" value="MFS_sugar_transport-like"/>
</dbReference>
<proteinExistence type="predicted"/>
<sequence>MTSTEEGSIQTVEEEPPKNIYDRVNQKLASARYSEDHQAERYREEEVRLYGGFRSPTISTIVSGIGFFSEAYDLYVVNVLSELWKKEYSTYFSQNSGMISRIGNSAIVGAIVGQLFFGLIGDRVGRKAGLLVTSFILFLGPVLSSVSFGANGSVNGLFWMLVVVRGFLGVGIGGEYPCASVSAAEAGDDAKVKRGKTVLFVFSMQGVGQVVGIVVAIIALLFTKSNFHVDNTSGFHAVWRFVLAFGALPIIPVFVLRTRMRDSLRFRIAGYKHRKVPMLVTFRYYWLRLVGTAGCWFLNDIVQYSNGIFSSEIITGVVAGSDKTVLDIAMFTLLVAILTLPGYYVAALTVDKIGHKRLQIIGFTCVGLCGILIGGLINQLENQPGAFILMYGIFLFFVQFGSNTTTFLLAAELYSTPVRTTCAGISAAVGKAGAAIGTQFLGPIEHAFSGNNGVRAVFIIAGGISLLGALLTWWVIPEPNKRTLEDEDFSFAEYCIRHGVDAKLFSS</sequence>
<keyword evidence="3 5" id="KW-1133">Transmembrane helix</keyword>
<feature type="transmembrane region" description="Helical" evidence="5">
    <location>
        <begin position="197"/>
        <end position="222"/>
    </location>
</feature>
<evidence type="ECO:0000256" key="1">
    <source>
        <dbReference type="ARBA" id="ARBA00004141"/>
    </source>
</evidence>
<feature type="transmembrane region" description="Helical" evidence="5">
    <location>
        <begin position="386"/>
        <end position="410"/>
    </location>
</feature>
<keyword evidence="8" id="KW-1185">Reference proteome</keyword>
<dbReference type="SUPFAM" id="SSF103473">
    <property type="entry name" value="MFS general substrate transporter"/>
    <property type="match status" value="1"/>
</dbReference>